<name>A0A6V8HLL1_TALPI</name>
<gene>
    <name evidence="1" type="ORF">TCE0_034r11017</name>
</gene>
<proteinExistence type="predicted"/>
<comment type="caution">
    <text evidence="1">The sequence shown here is derived from an EMBL/GenBank/DDBJ whole genome shotgun (WGS) entry which is preliminary data.</text>
</comment>
<sequence>MRQAVNELVIILMEDHELEKLFMVARNDKRISPDRFARNFKRLLKLFAQDLKEEIREAADLELARFVSSKAGLVAAVVRQKLETPRGNVKEPQIEDGPLDKEIMDVSTDDEAPEEEAKNQHFTALVAHGRTFIEESAAFRELRKNFGNFLKPQSEQNIRHESTVEKIPAERIGTSLLYSMERKSYTNGPSAN</sequence>
<dbReference type="AlphaFoldDB" id="A0A6V8HLL1"/>
<dbReference type="EMBL" id="DF933830">
    <property type="protein sequence ID" value="GAM39454.1"/>
    <property type="molecule type" value="Genomic_DNA"/>
</dbReference>
<dbReference type="Proteomes" id="UP000053095">
    <property type="component" value="Unassembled WGS sequence"/>
</dbReference>
<organism evidence="1 2">
    <name type="scientific">Talaromyces pinophilus</name>
    <name type="common">Penicillium pinophilum</name>
    <dbReference type="NCBI Taxonomy" id="128442"/>
    <lineage>
        <taxon>Eukaryota</taxon>
        <taxon>Fungi</taxon>
        <taxon>Dikarya</taxon>
        <taxon>Ascomycota</taxon>
        <taxon>Pezizomycotina</taxon>
        <taxon>Eurotiomycetes</taxon>
        <taxon>Eurotiomycetidae</taxon>
        <taxon>Eurotiales</taxon>
        <taxon>Trichocomaceae</taxon>
        <taxon>Talaromyces</taxon>
        <taxon>Talaromyces sect. Talaromyces</taxon>
    </lineage>
</organism>
<evidence type="ECO:0000313" key="1">
    <source>
        <dbReference type="EMBL" id="GAM39454.1"/>
    </source>
</evidence>
<keyword evidence="2" id="KW-1185">Reference proteome</keyword>
<protein>
    <submittedName>
        <fullName evidence="1">Uncharacterized protein</fullName>
    </submittedName>
</protein>
<evidence type="ECO:0000313" key="2">
    <source>
        <dbReference type="Proteomes" id="UP000053095"/>
    </source>
</evidence>
<reference evidence="2" key="1">
    <citation type="journal article" date="2015" name="Genome Announc.">
        <title>Draft genome sequence of Talaromyces cellulolyticus strain Y-94, a source of lignocellulosic biomass-degrading enzymes.</title>
        <authorList>
            <person name="Fujii T."/>
            <person name="Koike H."/>
            <person name="Sawayama S."/>
            <person name="Yano S."/>
            <person name="Inoue H."/>
        </authorList>
    </citation>
    <scope>NUCLEOTIDE SEQUENCE [LARGE SCALE GENOMIC DNA]</scope>
    <source>
        <strain evidence="2">Y-94</strain>
    </source>
</reference>
<accession>A0A6V8HLL1</accession>